<keyword evidence="4" id="KW-1185">Reference proteome</keyword>
<dbReference type="PROSITE" id="PS51411">
    <property type="entry name" value="PSP1_C"/>
    <property type="match status" value="1"/>
</dbReference>
<comment type="caution">
    <text evidence="3">The sequence shown here is derived from an EMBL/GenBank/DDBJ whole genome shotgun (WGS) entry which is preliminary data.</text>
</comment>
<dbReference type="PANTHER" id="PTHR43830">
    <property type="entry name" value="PROTEIN PSP1"/>
    <property type="match status" value="1"/>
</dbReference>
<protein>
    <submittedName>
        <fullName evidence="3">PSP1 C-terminal conserved region containing protein</fullName>
    </submittedName>
</protein>
<name>A0AAW0ERN0_9TRYP</name>
<proteinExistence type="predicted"/>
<feature type="domain" description="PSP1 C-terminal" evidence="2">
    <location>
        <begin position="283"/>
        <end position="370"/>
    </location>
</feature>
<evidence type="ECO:0000313" key="3">
    <source>
        <dbReference type="EMBL" id="KAK7196306.1"/>
    </source>
</evidence>
<evidence type="ECO:0000256" key="1">
    <source>
        <dbReference type="SAM" id="MobiDB-lite"/>
    </source>
</evidence>
<dbReference type="Proteomes" id="UP001430356">
    <property type="component" value="Unassembled WGS sequence"/>
</dbReference>
<evidence type="ECO:0000313" key="4">
    <source>
        <dbReference type="Proteomes" id="UP001430356"/>
    </source>
</evidence>
<accession>A0AAW0ERN0</accession>
<reference evidence="3 4" key="1">
    <citation type="journal article" date="2021" name="MBio">
        <title>A New Model Trypanosomatid, Novymonas esmeraldas: Genomic Perception of Its 'Candidatus Pandoraea novymonadis' Endosymbiont.</title>
        <authorList>
            <person name="Zakharova A."/>
            <person name="Saura A."/>
            <person name="Butenko A."/>
            <person name="Podesvova L."/>
            <person name="Warmusova S."/>
            <person name="Kostygov A.Y."/>
            <person name="Nenarokova A."/>
            <person name="Lukes J."/>
            <person name="Opperdoes F.R."/>
            <person name="Yurchenko V."/>
        </authorList>
    </citation>
    <scope>NUCLEOTIDE SEQUENCE [LARGE SCALE GENOMIC DNA]</scope>
    <source>
        <strain evidence="3 4">E262AT.01</strain>
    </source>
</reference>
<dbReference type="PANTHER" id="PTHR43830:SF19">
    <property type="entry name" value="PSP1 C-TERMINAL DOMAIN-CONTAINING PROTEIN"/>
    <property type="match status" value="1"/>
</dbReference>
<dbReference type="InterPro" id="IPR007557">
    <property type="entry name" value="PSP1_C"/>
</dbReference>
<feature type="region of interest" description="Disordered" evidence="1">
    <location>
        <begin position="258"/>
        <end position="277"/>
    </location>
</feature>
<gene>
    <name evidence="3" type="ORF">NESM_000566700</name>
</gene>
<dbReference type="EMBL" id="JAECZO010000073">
    <property type="protein sequence ID" value="KAK7196306.1"/>
    <property type="molecule type" value="Genomic_DNA"/>
</dbReference>
<evidence type="ECO:0000259" key="2">
    <source>
        <dbReference type="PROSITE" id="PS51411"/>
    </source>
</evidence>
<dbReference type="AlphaFoldDB" id="A0AAW0ERN0"/>
<feature type="compositionally biased region" description="Basic residues" evidence="1">
    <location>
        <begin position="390"/>
        <end position="405"/>
    </location>
</feature>
<feature type="region of interest" description="Disordered" evidence="1">
    <location>
        <begin position="377"/>
        <end position="405"/>
    </location>
</feature>
<sequence>MFRVSPLADCTRDTIQSMNQMHESSHHCIAAVKMVKTTRHNPYASKLLAPEDSVEYNSILTSPLSGRHSPLNWEARAFEPSCAYSNLGTPYITQSLASVSVDAQVHRSLFGISPTVLTGGKSPSDASTELSSTHPQSIIVAAASAASAVSAAPPPPPPPMVPEPVAARRTVSPAQAMGKVHLGGRPVAVPRHGSEVTVRLRSGEISFVIPDLHALLSADEETRDIIGLPVIVEGDRGEDYGVIAAVPCAEAAGAATTTATAAEEEEETAAAKESHGRPAKPLLKVLRVASAQEVRSSEALPQREAEALEYCQSCLQEVRLAVPIHIDSVIFQFDRKKLTVRYTSESYVDFNDLTRMLHKKYNCRIWMDQLNRDAVAGAEKRSRRSEHGGRKSNAHHRGSQRRREQ</sequence>
<organism evidence="3 4">
    <name type="scientific">Novymonas esmeraldas</name>
    <dbReference type="NCBI Taxonomy" id="1808958"/>
    <lineage>
        <taxon>Eukaryota</taxon>
        <taxon>Discoba</taxon>
        <taxon>Euglenozoa</taxon>
        <taxon>Kinetoplastea</taxon>
        <taxon>Metakinetoplastina</taxon>
        <taxon>Trypanosomatida</taxon>
        <taxon>Trypanosomatidae</taxon>
        <taxon>Novymonas</taxon>
    </lineage>
</organism>
<dbReference type="InterPro" id="IPR047767">
    <property type="entry name" value="PSP1-like"/>
</dbReference>
<dbReference type="GO" id="GO:0005737">
    <property type="term" value="C:cytoplasm"/>
    <property type="evidence" value="ECO:0007669"/>
    <property type="project" value="TreeGrafter"/>
</dbReference>
<dbReference type="Pfam" id="PF04468">
    <property type="entry name" value="PSP1"/>
    <property type="match status" value="1"/>
</dbReference>